<proteinExistence type="predicted"/>
<evidence type="ECO:0000259" key="2">
    <source>
        <dbReference type="PROSITE" id="PS51677"/>
    </source>
</evidence>
<evidence type="ECO:0000256" key="1">
    <source>
        <dbReference type="SAM" id="MobiDB-lite"/>
    </source>
</evidence>
<dbReference type="InterPro" id="IPR050248">
    <property type="entry name" value="Polysacc_deacetylase_ArnD"/>
</dbReference>
<feature type="compositionally biased region" description="Low complexity" evidence="1">
    <location>
        <begin position="61"/>
        <end position="74"/>
    </location>
</feature>
<evidence type="ECO:0000313" key="3">
    <source>
        <dbReference type="EMBL" id="RKL69390.1"/>
    </source>
</evidence>
<dbReference type="InterPro" id="IPR002509">
    <property type="entry name" value="NODB_dom"/>
</dbReference>
<evidence type="ECO:0000313" key="4">
    <source>
        <dbReference type="Proteomes" id="UP000281498"/>
    </source>
</evidence>
<dbReference type="GO" id="GO:0005975">
    <property type="term" value="P:carbohydrate metabolic process"/>
    <property type="evidence" value="ECO:0007669"/>
    <property type="project" value="InterPro"/>
</dbReference>
<gene>
    <name evidence="3" type="ORF">CR203_02140</name>
</gene>
<dbReference type="SUPFAM" id="SSF88713">
    <property type="entry name" value="Glycoside hydrolase/deacetylase"/>
    <property type="match status" value="1"/>
</dbReference>
<sequence>MLAGVVTACGNNEEVDEESLNNEPVEVNESNELEDSDEETIDSNGNNSDELNDTNTDLEENSTNSNSNSTAEDNTTVKEEVVPEYEINPNDFSVQPIDDASEEVVLLTIDDAPDSHGAEMAEILAELEAPAIFFVNGHFIQSDEGKEQLQKIYDLGFEIGNHTMTHPNLRDISEEEQYDEIVQLNDEIEAVTGERPRFFRPPHGAGTDYMMEVLEEENMQTMNWSYGYDWEAEYMNKEAIAEIMVETELLRSGANLLMHDRDFTKDALEDIVSGLRDKGYEMVDPEAIK</sequence>
<dbReference type="Gene3D" id="3.20.20.370">
    <property type="entry name" value="Glycoside hydrolase/deacetylase"/>
    <property type="match status" value="1"/>
</dbReference>
<keyword evidence="4" id="KW-1185">Reference proteome</keyword>
<feature type="compositionally biased region" description="Acidic residues" evidence="1">
    <location>
        <begin position="50"/>
        <end position="60"/>
    </location>
</feature>
<dbReference type="AlphaFoldDB" id="A0A3A9KFF2"/>
<name>A0A3A9KFF2_9BACI</name>
<dbReference type="GO" id="GO:0016810">
    <property type="term" value="F:hydrolase activity, acting on carbon-nitrogen (but not peptide) bonds"/>
    <property type="evidence" value="ECO:0007669"/>
    <property type="project" value="InterPro"/>
</dbReference>
<accession>A0A3A9KFF2</accession>
<reference evidence="3 4" key="1">
    <citation type="submission" date="2017-10" db="EMBL/GenBank/DDBJ databases">
        <title>Bacillus sp. nov., a halophilic bacterium isolated from a Keqin Lake.</title>
        <authorList>
            <person name="Wang H."/>
        </authorList>
    </citation>
    <scope>NUCLEOTIDE SEQUENCE [LARGE SCALE GENOMIC DNA]</scope>
    <source>
        <strain evidence="3 4">KCTC 13187</strain>
    </source>
</reference>
<dbReference type="EMBL" id="PDOE01000001">
    <property type="protein sequence ID" value="RKL69390.1"/>
    <property type="molecule type" value="Genomic_DNA"/>
</dbReference>
<dbReference type="PROSITE" id="PS51677">
    <property type="entry name" value="NODB"/>
    <property type="match status" value="1"/>
</dbReference>
<dbReference type="Pfam" id="PF01522">
    <property type="entry name" value="Polysacc_deac_1"/>
    <property type="match status" value="1"/>
</dbReference>
<feature type="compositionally biased region" description="Acidic residues" evidence="1">
    <location>
        <begin position="29"/>
        <end position="41"/>
    </location>
</feature>
<feature type="region of interest" description="Disordered" evidence="1">
    <location>
        <begin position="1"/>
        <end position="76"/>
    </location>
</feature>
<dbReference type="InterPro" id="IPR011330">
    <property type="entry name" value="Glyco_hydro/deAcase_b/a-brl"/>
</dbReference>
<organism evidence="3 4">
    <name type="scientific">Salipaludibacillus neizhouensis</name>
    <dbReference type="NCBI Taxonomy" id="885475"/>
    <lineage>
        <taxon>Bacteria</taxon>
        <taxon>Bacillati</taxon>
        <taxon>Bacillota</taxon>
        <taxon>Bacilli</taxon>
        <taxon>Bacillales</taxon>
        <taxon>Bacillaceae</taxon>
    </lineage>
</organism>
<feature type="domain" description="NodB homology" evidence="2">
    <location>
        <begin position="103"/>
        <end position="283"/>
    </location>
</feature>
<dbReference type="OrthoDB" id="9806342at2"/>
<dbReference type="PANTHER" id="PTHR10587">
    <property type="entry name" value="GLYCOSYL TRANSFERASE-RELATED"/>
    <property type="match status" value="1"/>
</dbReference>
<comment type="caution">
    <text evidence="3">The sequence shown here is derived from an EMBL/GenBank/DDBJ whole genome shotgun (WGS) entry which is preliminary data.</text>
</comment>
<dbReference type="Proteomes" id="UP000281498">
    <property type="component" value="Unassembled WGS sequence"/>
</dbReference>
<dbReference type="CDD" id="cd10917">
    <property type="entry name" value="CE4_NodB_like_6s_7s"/>
    <property type="match status" value="1"/>
</dbReference>
<protein>
    <submittedName>
        <fullName evidence="3">Polysaccharide deacetylase</fullName>
    </submittedName>
</protein>